<evidence type="ECO:0000313" key="2">
    <source>
        <dbReference type="Proteomes" id="UP000821866"/>
    </source>
</evidence>
<accession>A0A9J6CZ63</accession>
<evidence type="ECO:0000313" key="1">
    <source>
        <dbReference type="EMBL" id="KAH7964074.1"/>
    </source>
</evidence>
<organism evidence="1 2">
    <name type="scientific">Rhipicephalus microplus</name>
    <name type="common">Cattle tick</name>
    <name type="synonym">Boophilus microplus</name>
    <dbReference type="NCBI Taxonomy" id="6941"/>
    <lineage>
        <taxon>Eukaryota</taxon>
        <taxon>Metazoa</taxon>
        <taxon>Ecdysozoa</taxon>
        <taxon>Arthropoda</taxon>
        <taxon>Chelicerata</taxon>
        <taxon>Arachnida</taxon>
        <taxon>Acari</taxon>
        <taxon>Parasitiformes</taxon>
        <taxon>Ixodida</taxon>
        <taxon>Ixodoidea</taxon>
        <taxon>Ixodidae</taxon>
        <taxon>Rhipicephalinae</taxon>
        <taxon>Rhipicephalus</taxon>
        <taxon>Boophilus</taxon>
    </lineage>
</organism>
<keyword evidence="2" id="KW-1185">Reference proteome</keyword>
<dbReference type="Proteomes" id="UP000821866">
    <property type="component" value="Unassembled WGS sequence"/>
</dbReference>
<dbReference type="EMBL" id="JABSTU010004272">
    <property type="protein sequence ID" value="KAH7964074.1"/>
    <property type="molecule type" value="Genomic_DNA"/>
</dbReference>
<proteinExistence type="predicted"/>
<dbReference type="AlphaFoldDB" id="A0A9J6CZ63"/>
<gene>
    <name evidence="1" type="ORF">HPB51_027687</name>
</gene>
<reference evidence="1" key="2">
    <citation type="submission" date="2021-09" db="EMBL/GenBank/DDBJ databases">
        <authorList>
            <person name="Jia N."/>
            <person name="Wang J."/>
            <person name="Shi W."/>
            <person name="Du L."/>
            <person name="Sun Y."/>
            <person name="Zhan W."/>
            <person name="Jiang J."/>
            <person name="Wang Q."/>
            <person name="Zhang B."/>
            <person name="Ji P."/>
            <person name="Sakyi L.B."/>
            <person name="Cui X."/>
            <person name="Yuan T."/>
            <person name="Jiang B."/>
            <person name="Yang W."/>
            <person name="Lam T.T.-Y."/>
            <person name="Chang Q."/>
            <person name="Ding S."/>
            <person name="Wang X."/>
            <person name="Zhu J."/>
            <person name="Ruan X."/>
            <person name="Zhao L."/>
            <person name="Wei J."/>
            <person name="Que T."/>
            <person name="Du C."/>
            <person name="Cheng J."/>
            <person name="Dai P."/>
            <person name="Han X."/>
            <person name="Huang E."/>
            <person name="Gao Y."/>
            <person name="Liu J."/>
            <person name="Shao H."/>
            <person name="Ye R."/>
            <person name="Li L."/>
            <person name="Wei W."/>
            <person name="Wang X."/>
            <person name="Wang C."/>
            <person name="Huo Q."/>
            <person name="Li W."/>
            <person name="Guo W."/>
            <person name="Chen H."/>
            <person name="Chen S."/>
            <person name="Zhou L."/>
            <person name="Zhou L."/>
            <person name="Ni X."/>
            <person name="Tian J."/>
            <person name="Zhou Y."/>
            <person name="Sheng Y."/>
            <person name="Liu T."/>
            <person name="Pan Y."/>
            <person name="Xia L."/>
            <person name="Li J."/>
            <person name="Zhao F."/>
            <person name="Cao W."/>
        </authorList>
    </citation>
    <scope>NUCLEOTIDE SEQUENCE</scope>
    <source>
        <strain evidence="1">Rmic-2018</strain>
        <tissue evidence="1">Larvae</tissue>
    </source>
</reference>
<sequence>MTRHYGDDNNVEGDVFFELEGTFSAKVHLILTQLKQAGQSPAAFILERYDFDTPSEIRFYDDNTGRDVECAATPFGFTVKTKEKLSMIS</sequence>
<comment type="caution">
    <text evidence="1">The sequence shown here is derived from an EMBL/GenBank/DDBJ whole genome shotgun (WGS) entry which is preliminary data.</text>
</comment>
<reference evidence="1" key="1">
    <citation type="journal article" date="2020" name="Cell">
        <title>Large-Scale Comparative Analyses of Tick Genomes Elucidate Their Genetic Diversity and Vector Capacities.</title>
        <authorList>
            <consortium name="Tick Genome and Microbiome Consortium (TIGMIC)"/>
            <person name="Jia N."/>
            <person name="Wang J."/>
            <person name="Shi W."/>
            <person name="Du L."/>
            <person name="Sun Y."/>
            <person name="Zhan W."/>
            <person name="Jiang J.F."/>
            <person name="Wang Q."/>
            <person name="Zhang B."/>
            <person name="Ji P."/>
            <person name="Bell-Sakyi L."/>
            <person name="Cui X.M."/>
            <person name="Yuan T.T."/>
            <person name="Jiang B.G."/>
            <person name="Yang W.F."/>
            <person name="Lam T.T."/>
            <person name="Chang Q.C."/>
            <person name="Ding S.J."/>
            <person name="Wang X.J."/>
            <person name="Zhu J.G."/>
            <person name="Ruan X.D."/>
            <person name="Zhao L."/>
            <person name="Wei J.T."/>
            <person name="Ye R.Z."/>
            <person name="Que T.C."/>
            <person name="Du C.H."/>
            <person name="Zhou Y.H."/>
            <person name="Cheng J.X."/>
            <person name="Dai P.F."/>
            <person name="Guo W.B."/>
            <person name="Han X.H."/>
            <person name="Huang E.J."/>
            <person name="Li L.F."/>
            <person name="Wei W."/>
            <person name="Gao Y.C."/>
            <person name="Liu J.Z."/>
            <person name="Shao H.Z."/>
            <person name="Wang X."/>
            <person name="Wang C.C."/>
            <person name="Yang T.C."/>
            <person name="Huo Q.B."/>
            <person name="Li W."/>
            <person name="Chen H.Y."/>
            <person name="Chen S.E."/>
            <person name="Zhou L.G."/>
            <person name="Ni X.B."/>
            <person name="Tian J.H."/>
            <person name="Sheng Y."/>
            <person name="Liu T."/>
            <person name="Pan Y.S."/>
            <person name="Xia L.Y."/>
            <person name="Li J."/>
            <person name="Zhao F."/>
            <person name="Cao W.C."/>
        </authorList>
    </citation>
    <scope>NUCLEOTIDE SEQUENCE</scope>
    <source>
        <strain evidence="1">Rmic-2018</strain>
    </source>
</reference>
<name>A0A9J6CZ63_RHIMP</name>
<protein>
    <submittedName>
        <fullName evidence="1">Uncharacterized protein</fullName>
    </submittedName>
</protein>